<sequence>MRNKVRVIKAAQPHCCLIASPFPSTSPHSHLGESGILLLETRLFPAQESVLYSTEPLCNLLSTIVVV</sequence>
<name>A0A0B7F6C3_THACB</name>
<dbReference type="AlphaFoldDB" id="A0A0B7F6C3"/>
<evidence type="ECO:0000313" key="2">
    <source>
        <dbReference type="Proteomes" id="UP000059188"/>
    </source>
</evidence>
<organism evidence="1 2">
    <name type="scientific">Thanatephorus cucumeris (strain AG1-IB / isolate 7/3/14)</name>
    <name type="common">Lettuce bottom rot fungus</name>
    <name type="synonym">Rhizoctonia solani</name>
    <dbReference type="NCBI Taxonomy" id="1108050"/>
    <lineage>
        <taxon>Eukaryota</taxon>
        <taxon>Fungi</taxon>
        <taxon>Dikarya</taxon>
        <taxon>Basidiomycota</taxon>
        <taxon>Agaricomycotina</taxon>
        <taxon>Agaricomycetes</taxon>
        <taxon>Cantharellales</taxon>
        <taxon>Ceratobasidiaceae</taxon>
        <taxon>Rhizoctonia</taxon>
        <taxon>Rhizoctonia solani AG-1</taxon>
    </lineage>
</organism>
<accession>A0A0B7F6C3</accession>
<gene>
    <name evidence="1" type="ORF">RSOLAG1IB_01025</name>
</gene>
<reference evidence="1 2" key="1">
    <citation type="submission" date="2014-11" db="EMBL/GenBank/DDBJ databases">
        <authorList>
            <person name="Wibberg Daniel"/>
        </authorList>
    </citation>
    <scope>NUCLEOTIDE SEQUENCE [LARGE SCALE GENOMIC DNA]</scope>
    <source>
        <strain evidence="1">Rhizoctonia solani AG1-IB 7/3/14</strain>
    </source>
</reference>
<dbReference type="EMBL" id="LN679100">
    <property type="protein sequence ID" value="CEL52484.1"/>
    <property type="molecule type" value="Genomic_DNA"/>
</dbReference>
<keyword evidence="2" id="KW-1185">Reference proteome</keyword>
<protein>
    <submittedName>
        <fullName evidence="1">Uncharacterized protein</fullName>
    </submittedName>
</protein>
<dbReference type="Proteomes" id="UP000059188">
    <property type="component" value="Unassembled WGS sequence"/>
</dbReference>
<evidence type="ECO:0000313" key="1">
    <source>
        <dbReference type="EMBL" id="CEL52484.1"/>
    </source>
</evidence>
<proteinExistence type="predicted"/>